<name>A0ABQ6T4V9_9GAMM</name>
<evidence type="ECO:0000313" key="14">
    <source>
        <dbReference type="Proteomes" id="UP000326367"/>
    </source>
</evidence>
<dbReference type="PANTHER" id="PTHR47234">
    <property type="match status" value="1"/>
</dbReference>
<keyword evidence="10" id="KW-0732">Signal</keyword>
<evidence type="ECO:0000256" key="3">
    <source>
        <dbReference type="ARBA" id="ARBA00022452"/>
    </source>
</evidence>
<dbReference type="EMBL" id="VYKI01000002">
    <property type="protein sequence ID" value="KAA9003657.1"/>
    <property type="molecule type" value="Genomic_DNA"/>
</dbReference>
<accession>A0ABQ6T4V9</accession>
<evidence type="ECO:0000256" key="9">
    <source>
        <dbReference type="RuleBase" id="RU003357"/>
    </source>
</evidence>
<evidence type="ECO:0000256" key="5">
    <source>
        <dbReference type="ARBA" id="ARBA00023077"/>
    </source>
</evidence>
<dbReference type="SUPFAM" id="SSF56935">
    <property type="entry name" value="Porins"/>
    <property type="match status" value="1"/>
</dbReference>
<evidence type="ECO:0000313" key="13">
    <source>
        <dbReference type="EMBL" id="KAA9003657.1"/>
    </source>
</evidence>
<keyword evidence="2 8" id="KW-0813">Transport</keyword>
<dbReference type="InterPro" id="IPR000531">
    <property type="entry name" value="Beta-barrel_TonB"/>
</dbReference>
<dbReference type="Gene3D" id="2.170.130.10">
    <property type="entry name" value="TonB-dependent receptor, plug domain"/>
    <property type="match status" value="1"/>
</dbReference>
<evidence type="ECO:0000256" key="8">
    <source>
        <dbReference type="PROSITE-ProRule" id="PRU01360"/>
    </source>
</evidence>
<reference evidence="13 14" key="1">
    <citation type="journal article" date="2020" name="Antonie Van Leeuwenhoek">
        <title>Stenotrophomonas cyclobalanopsidis sp. nov., isolated from the leaf spot disease of Cyclobalanopsis patelliformis.</title>
        <authorList>
            <person name="Bian D.R."/>
            <person name="Xue H."/>
            <person name="Piao C.G."/>
            <person name="Li Y."/>
        </authorList>
    </citation>
    <scope>NUCLEOTIDE SEQUENCE [LARGE SCALE GENOMIC DNA]</scope>
    <source>
        <strain evidence="13 14">TPQG1-4</strain>
    </source>
</reference>
<organism evidence="13 14">
    <name type="scientific">Stenotrophomonas cyclobalanopsidis</name>
    <dbReference type="NCBI Taxonomy" id="2771362"/>
    <lineage>
        <taxon>Bacteria</taxon>
        <taxon>Pseudomonadati</taxon>
        <taxon>Pseudomonadota</taxon>
        <taxon>Gammaproteobacteria</taxon>
        <taxon>Lysobacterales</taxon>
        <taxon>Lysobacteraceae</taxon>
        <taxon>Stenotrophomonas</taxon>
    </lineage>
</organism>
<gene>
    <name evidence="13" type="ORF">FJU31_02000</name>
</gene>
<comment type="caution">
    <text evidence="13">The sequence shown here is derived from an EMBL/GenBank/DDBJ whole genome shotgun (WGS) entry which is preliminary data.</text>
</comment>
<feature type="domain" description="TonB-dependent receptor-like beta-barrel" evidence="11">
    <location>
        <begin position="530"/>
        <end position="937"/>
    </location>
</feature>
<evidence type="ECO:0000259" key="11">
    <source>
        <dbReference type="Pfam" id="PF00593"/>
    </source>
</evidence>
<keyword evidence="4 8" id="KW-0812">Transmembrane</keyword>
<sequence length="973" mass="106360">MTPSTSPLGWAIRCALATAGTAAALPALAQDSAAPTTLDRIEITGSRIRQVDLETAQPVLSISRADIERQGFNSVADILQNLTAMGSPALSRSSPLSSGEASGGSYVDMRNLGAQRTLVLVNGKRLGMTTGGYQDISSLPVSAIERMEVLKDGASAIYGSDAMAGVVNIITRRDVSVTTVNVYQGQYSQGDGDRTQYDVVTGWSNDRASITLAAEHVEEKGVWARDRWFSRFPNTTRHPNDDWTPVGQWGRIVGFNGPGCGSRSGCTYSLDRGGNPIDGSSFHLFDPTPFTGDVSNAAEQMHLLTPLKRDSVFVDARAHLSDNVRFNTQLAYNKRTATRQIAGYPFQSQREGITPLSKDSWFNPFGNHHGYATPTDVHWDRRAWEVPRMTTSELTTWQGVAAFEGNFEFGGRDFDWEAGYQYNRSELIQRSKGDLHKQRVADATGPSWLNPATGKVECGVPGASITGCIPWNPLVPAGRDDPNSLAGNPALRDWLFPEETSRGRTTSRNLFANISGSVATLPAGELGFALGAESRREGGRFIPDPLAQSGATTNLAAGPTGGGYRVDEAYLELSVPVLRDLPAARELTLSAATRYSDYSTFGDTLNSKFGFTWKPIDQLLLRGTWAQGFRSPTIANLYGGGSQTFTTGFRDPCDSVVGASATSPAVRARCAADIANADTYRQLRQGNVPIVGSSGQTPVPFNNGSNPNLQPETATSRTLGVVWSPTFATGLNVALDWWKIRIDNTIVPDHPNDILRDCYELGIAERCAGFTRDPVLGIVDSLHYGTRNSGFRETEGYDLELSHRWDTDWGTLRTDWKTTYIVSSLERTTNEADVAPTPGNGLAGAGGIGFRTRSNLSLDWQRGNFGVNWGMRYYSAVKEQCLDATERPDECSHPGQRAPWYAGERDYNRRGSTTFHDLQFRYTLPWDGTVSLGANNVFGRYGPIMYTQPSANFSYYGGYDIGRFIYMKYQQRF</sequence>
<proteinExistence type="inferred from homology"/>
<evidence type="ECO:0000256" key="4">
    <source>
        <dbReference type="ARBA" id="ARBA00022692"/>
    </source>
</evidence>
<dbReference type="Pfam" id="PF00593">
    <property type="entry name" value="TonB_dep_Rec_b-barrel"/>
    <property type="match status" value="1"/>
</dbReference>
<dbReference type="InterPro" id="IPR012910">
    <property type="entry name" value="Plug_dom"/>
</dbReference>
<dbReference type="Proteomes" id="UP000326367">
    <property type="component" value="Unassembled WGS sequence"/>
</dbReference>
<evidence type="ECO:0000256" key="2">
    <source>
        <dbReference type="ARBA" id="ARBA00022448"/>
    </source>
</evidence>
<protein>
    <submittedName>
        <fullName evidence="13">TonB-dependent receptor</fullName>
    </submittedName>
</protein>
<comment type="subcellular location">
    <subcellularLocation>
        <location evidence="1 8">Cell outer membrane</location>
        <topology evidence="1 8">Multi-pass membrane protein</topology>
    </subcellularLocation>
</comment>
<evidence type="ECO:0000256" key="6">
    <source>
        <dbReference type="ARBA" id="ARBA00023136"/>
    </source>
</evidence>
<evidence type="ECO:0000256" key="1">
    <source>
        <dbReference type="ARBA" id="ARBA00004571"/>
    </source>
</evidence>
<dbReference type="RefSeq" id="WP_150453288.1">
    <property type="nucleotide sequence ID" value="NZ_VYKI01000002.1"/>
</dbReference>
<feature type="domain" description="TonB-dependent receptor plug" evidence="12">
    <location>
        <begin position="54"/>
        <end position="166"/>
    </location>
</feature>
<keyword evidence="14" id="KW-1185">Reference proteome</keyword>
<keyword evidence="6 8" id="KW-0472">Membrane</keyword>
<dbReference type="PANTHER" id="PTHR47234:SF2">
    <property type="entry name" value="TONB-DEPENDENT RECEPTOR"/>
    <property type="match status" value="1"/>
</dbReference>
<dbReference type="InterPro" id="IPR036942">
    <property type="entry name" value="Beta-barrel_TonB_sf"/>
</dbReference>
<feature type="chain" id="PRO_5046893919" evidence="10">
    <location>
        <begin position="30"/>
        <end position="973"/>
    </location>
</feature>
<feature type="signal peptide" evidence="10">
    <location>
        <begin position="1"/>
        <end position="29"/>
    </location>
</feature>
<dbReference type="InterPro" id="IPR039426">
    <property type="entry name" value="TonB-dep_rcpt-like"/>
</dbReference>
<dbReference type="Pfam" id="PF07715">
    <property type="entry name" value="Plug"/>
    <property type="match status" value="1"/>
</dbReference>
<keyword evidence="3 8" id="KW-1134">Transmembrane beta strand</keyword>
<comment type="similarity">
    <text evidence="8 9">Belongs to the TonB-dependent receptor family.</text>
</comment>
<keyword evidence="7 8" id="KW-0998">Cell outer membrane</keyword>
<dbReference type="PROSITE" id="PS52016">
    <property type="entry name" value="TONB_DEPENDENT_REC_3"/>
    <property type="match status" value="1"/>
</dbReference>
<evidence type="ECO:0000256" key="10">
    <source>
        <dbReference type="SAM" id="SignalP"/>
    </source>
</evidence>
<keyword evidence="5 9" id="KW-0798">TonB box</keyword>
<evidence type="ECO:0000259" key="12">
    <source>
        <dbReference type="Pfam" id="PF07715"/>
    </source>
</evidence>
<keyword evidence="13" id="KW-0675">Receptor</keyword>
<dbReference type="InterPro" id="IPR037066">
    <property type="entry name" value="Plug_dom_sf"/>
</dbReference>
<evidence type="ECO:0000256" key="7">
    <source>
        <dbReference type="ARBA" id="ARBA00023237"/>
    </source>
</evidence>
<dbReference type="Gene3D" id="2.40.170.20">
    <property type="entry name" value="TonB-dependent receptor, beta-barrel domain"/>
    <property type="match status" value="1"/>
</dbReference>